<dbReference type="EMBL" id="AYSV01000098">
    <property type="protein sequence ID" value="ETD69212.1"/>
    <property type="molecule type" value="Genomic_DNA"/>
</dbReference>
<dbReference type="InterPro" id="IPR025263">
    <property type="entry name" value="YhdP_central"/>
</dbReference>
<evidence type="ECO:0000313" key="4">
    <source>
        <dbReference type="Proteomes" id="UP000018766"/>
    </source>
</evidence>
<feature type="compositionally biased region" description="Basic and acidic residues" evidence="1">
    <location>
        <begin position="1165"/>
        <end position="1178"/>
    </location>
</feature>
<dbReference type="Pfam" id="PF13116">
    <property type="entry name" value="YhdP"/>
    <property type="match status" value="1"/>
</dbReference>
<dbReference type="PANTHER" id="PTHR38690">
    <property type="entry name" value="PROTEASE-RELATED"/>
    <property type="match status" value="1"/>
</dbReference>
<comment type="caution">
    <text evidence="3">The sequence shown here is derived from an EMBL/GenBank/DDBJ whole genome shotgun (WGS) entry which is preliminary data.</text>
</comment>
<dbReference type="Proteomes" id="UP000018766">
    <property type="component" value="Unassembled WGS sequence"/>
</dbReference>
<dbReference type="PANTHER" id="PTHR38690:SF1">
    <property type="entry name" value="PROTEASE"/>
    <property type="match status" value="1"/>
</dbReference>
<accession>V8G0I5</accession>
<feature type="region of interest" description="Disordered" evidence="1">
    <location>
        <begin position="1164"/>
        <end position="1186"/>
    </location>
</feature>
<keyword evidence="4" id="KW-1185">Reference proteome</keyword>
<dbReference type="InterPro" id="IPR011836">
    <property type="entry name" value="YhdP"/>
</dbReference>
<sequence length="1186" mass="132296">MTLLILVGRFYLAPNIDNWRPEIIQWLQKNVHPSLQFEKIVVDWEKGLIPHLQVKQASLSNEKNNDDAKIGLLELAISPRSLLMFKPEVSSIRVSDAELVVERNSEGRILLGGKLLASQDGSLKVKPMSEQDMLATLKPWLSWGFERLPQKILIDSSRIVWRDKLVSGVEDLVFEPVYFNAEHDQQKLTVDLHISPPKKAGSFILLNANVDKQGNGFVNINWKDWYPHYFKNWVAFPLIFQTGKIKNAEAHFTFNELNITDFTTHSQLEDFVFQDKESVGGKFLLSGKNISVDFSSKNGLSKPYQFALASDDLHIEANEFFRHPMQVNKVRIEGVYNLLEGDIPEVVFNHAHLEIPKGKMSVTGSWRFDPHSDNGIVDINANVSRLELSQLANYLPKTIDADALDWLEKAFLQGYAENAEISVKGVVDHIPFGEHASSGDFRIKGDVRDVQLHYHQFPARENTYWPDIYVKEGTIDFNRGNILIKGPQLSFNPELALSKLATNDAQVEVNNIEKNTKVLIKTGIETNGDSFLKFYRHSPLRPLLNKVLDKTKISGELKGNLDLTIPIMDPDKTKVDAQFDAYDTSFQFSPNHPTLMHADGKIKINEKHVEIEKINGKLLGGSATLQGGIGAKGDILHVNGKFTGQGLRDFLPLKGLHRVQGVADYATQIHFLGGDLLDVNVQSQLQGLSIDLPNGMGKSASQKTPLSVKLIAPKTHQYEQLKIDFKDFVHIVFEHKNRSINAFNRGVIAINKPAKLPVDDLSIDALGGDWDINAWLDIVDEFSTYSSGSLPVKSTSSSSAKPSLFPSLRQISAKVNSLSLFDVIVKNIQAVGQLQANTWQFNLDSNDIQGDISLKSLHGRVERIDADLNRVSFSAKENFPSSTDTDDISSKTSRVDLMDINGKIKQLYWNKQLIGSIDINSKRISKDQWQLDSLRVSNDVASLFATGQLISDTTKTGMQMKVNINTVNMGDFLSYFNYKDFMKAGTGFANLEVAAPDVRHIRVKDLDVSGNAQIKHGALLTLDTTATKALALISLQSLSSLANLTTKTPSVMGKGLPFDFTRAFFELKNNRFYVSDFRLDSPILAMAAVGNTEIASKKLNFQVAAIPKIEMSGTAVLAGIIVNPVVGLGAFLSQWLLSDSLNRALTTYLHVSGDWDNPLINDQPLPKDEELKDEKQQKNIDALYRN</sequence>
<name>V8G0I5_9BURK</name>
<reference evidence="3 4" key="1">
    <citation type="submission" date="2013-11" db="EMBL/GenBank/DDBJ databases">
        <title>Genomic analysis of Pelistega sp. HM-7.</title>
        <authorList>
            <person name="Kumbhare S.V."/>
            <person name="Shetty S.A."/>
            <person name="Sharma O."/>
            <person name="Dhotre D.P."/>
        </authorList>
    </citation>
    <scope>NUCLEOTIDE SEQUENCE [LARGE SCALE GENOMIC DNA]</scope>
    <source>
        <strain evidence="3 4">HM-7</strain>
    </source>
</reference>
<protein>
    <recommendedName>
        <fullName evidence="2">YhdP central domain-containing protein</fullName>
    </recommendedName>
</protein>
<dbReference type="RefSeq" id="WP_023951940.1">
    <property type="nucleotide sequence ID" value="NZ_AYSV01000098.1"/>
</dbReference>
<dbReference type="AlphaFoldDB" id="V8G0I5"/>
<proteinExistence type="predicted"/>
<evidence type="ECO:0000259" key="2">
    <source>
        <dbReference type="Pfam" id="PF13116"/>
    </source>
</evidence>
<evidence type="ECO:0000313" key="3">
    <source>
        <dbReference type="EMBL" id="ETD69212.1"/>
    </source>
</evidence>
<gene>
    <name evidence="3" type="ORF">V757_09180</name>
</gene>
<organism evidence="3 4">
    <name type="scientific">Pelistega indica</name>
    <dbReference type="NCBI Taxonomy" id="1414851"/>
    <lineage>
        <taxon>Bacteria</taxon>
        <taxon>Pseudomonadati</taxon>
        <taxon>Pseudomonadota</taxon>
        <taxon>Betaproteobacteria</taxon>
        <taxon>Burkholderiales</taxon>
        <taxon>Alcaligenaceae</taxon>
        <taxon>Pelistega</taxon>
    </lineage>
</organism>
<feature type="domain" description="YhdP central" evidence="2">
    <location>
        <begin position="242"/>
        <end position="1160"/>
    </location>
</feature>
<evidence type="ECO:0000256" key="1">
    <source>
        <dbReference type="SAM" id="MobiDB-lite"/>
    </source>
</evidence>
<dbReference type="OrthoDB" id="8521382at2"/>